<name>A0A8J6KFX7_ELECQ</name>
<reference evidence="1" key="1">
    <citation type="thesis" date="2020" institute="ProQuest LLC" country="789 East Eisenhower Parkway, Ann Arbor, MI, USA">
        <title>Comparative Genomics and Chromosome Evolution.</title>
        <authorList>
            <person name="Mudd A.B."/>
        </authorList>
    </citation>
    <scope>NUCLEOTIDE SEQUENCE</scope>
    <source>
        <strain evidence="1">HN-11 Male</strain>
        <tissue evidence="1">Kidney and liver</tissue>
    </source>
</reference>
<keyword evidence="2" id="KW-1185">Reference proteome</keyword>
<protein>
    <submittedName>
        <fullName evidence="1">Uncharacterized protein</fullName>
    </submittedName>
</protein>
<dbReference type="Proteomes" id="UP000770717">
    <property type="component" value="Unassembled WGS sequence"/>
</dbReference>
<evidence type="ECO:0000313" key="2">
    <source>
        <dbReference type="Proteomes" id="UP000770717"/>
    </source>
</evidence>
<sequence>MSAGLHGCCPQCMAGYIYMAVRVPPCMGFQDTYSCDTSSYNAPSNNVPVGGGTSQVCGVIPQTACHAMAAAFLRINSTFRTPYTALSLGNPYLILHSGAAPVCADNCTASSRGP</sequence>
<evidence type="ECO:0000313" key="1">
    <source>
        <dbReference type="EMBL" id="KAG9490731.1"/>
    </source>
</evidence>
<gene>
    <name evidence="1" type="ORF">GDO78_006190</name>
</gene>
<dbReference type="AlphaFoldDB" id="A0A8J6KFX7"/>
<comment type="caution">
    <text evidence="1">The sequence shown here is derived from an EMBL/GenBank/DDBJ whole genome shotgun (WGS) entry which is preliminary data.</text>
</comment>
<accession>A0A8J6KFX7</accession>
<proteinExistence type="predicted"/>
<organism evidence="1 2">
    <name type="scientific">Eleutherodactylus coqui</name>
    <name type="common">Puerto Rican coqui</name>
    <dbReference type="NCBI Taxonomy" id="57060"/>
    <lineage>
        <taxon>Eukaryota</taxon>
        <taxon>Metazoa</taxon>
        <taxon>Chordata</taxon>
        <taxon>Craniata</taxon>
        <taxon>Vertebrata</taxon>
        <taxon>Euteleostomi</taxon>
        <taxon>Amphibia</taxon>
        <taxon>Batrachia</taxon>
        <taxon>Anura</taxon>
        <taxon>Neobatrachia</taxon>
        <taxon>Hyloidea</taxon>
        <taxon>Eleutherodactylidae</taxon>
        <taxon>Eleutherodactylinae</taxon>
        <taxon>Eleutherodactylus</taxon>
        <taxon>Eleutherodactylus</taxon>
    </lineage>
</organism>
<dbReference type="EMBL" id="WNTK01000002">
    <property type="protein sequence ID" value="KAG9490731.1"/>
    <property type="molecule type" value="Genomic_DNA"/>
</dbReference>